<organism evidence="1 2">
    <name type="scientific">Levilactobacillus fuyuanensis</name>
    <dbReference type="NCBI Taxonomy" id="2486022"/>
    <lineage>
        <taxon>Bacteria</taxon>
        <taxon>Bacillati</taxon>
        <taxon>Bacillota</taxon>
        <taxon>Bacilli</taxon>
        <taxon>Lactobacillales</taxon>
        <taxon>Lactobacillaceae</taxon>
        <taxon>Levilactobacillus</taxon>
    </lineage>
</organism>
<gene>
    <name evidence="1" type="ORF">ACFQ5T_08200</name>
</gene>
<evidence type="ECO:0000313" key="1">
    <source>
        <dbReference type="EMBL" id="MFD1549681.1"/>
    </source>
</evidence>
<proteinExistence type="predicted"/>
<dbReference type="RefSeq" id="WP_125701355.1">
    <property type="nucleotide sequence ID" value="NZ_JBHTOM010000010.1"/>
</dbReference>
<evidence type="ECO:0000313" key="2">
    <source>
        <dbReference type="Proteomes" id="UP001597195"/>
    </source>
</evidence>
<name>A0ABW4H4T2_9LACO</name>
<sequence>MKISAKLGLIIVTLMVGVVGLGTQASAKSATVKIGKSQVPRDYLYTSTFYRSTKAVTVKVTANHPDGTFASKTVKIPKNTVVSGQKYHITSKKQALSINHDNELSYHVLKTAFTQHPSYVPSVRDLTVSPAAFKQVKRPVYLPTWSHGDLYLGGKSAIGKLTSKRQVQVTSDGYLEIHKYVATTGTATPKPLQSAKINRTQVKGATRYLYFSHKIKGVTLKHVAKRGQTQYRLTMKNLHQPQHRAGFSDDDMPGVYYSLYKLGSQTYFTPIADDTAY</sequence>
<keyword evidence="2" id="KW-1185">Reference proteome</keyword>
<accession>A0ABW4H4T2</accession>
<dbReference type="EMBL" id="JBHTOM010000010">
    <property type="protein sequence ID" value="MFD1549681.1"/>
    <property type="molecule type" value="Genomic_DNA"/>
</dbReference>
<comment type="caution">
    <text evidence="1">The sequence shown here is derived from an EMBL/GenBank/DDBJ whole genome shotgun (WGS) entry which is preliminary data.</text>
</comment>
<protein>
    <recommendedName>
        <fullName evidence="3">Cell surface protein</fullName>
    </recommendedName>
</protein>
<evidence type="ECO:0008006" key="3">
    <source>
        <dbReference type="Google" id="ProtNLM"/>
    </source>
</evidence>
<reference evidence="2" key="1">
    <citation type="journal article" date="2019" name="Int. J. Syst. Evol. Microbiol.">
        <title>The Global Catalogue of Microorganisms (GCM) 10K type strain sequencing project: providing services to taxonomists for standard genome sequencing and annotation.</title>
        <authorList>
            <consortium name="The Broad Institute Genomics Platform"/>
            <consortium name="The Broad Institute Genome Sequencing Center for Infectious Disease"/>
            <person name="Wu L."/>
            <person name="Ma J."/>
        </authorList>
    </citation>
    <scope>NUCLEOTIDE SEQUENCE [LARGE SCALE GENOMIC DNA]</scope>
    <source>
        <strain evidence="2">CCM 8906</strain>
    </source>
</reference>
<dbReference type="Proteomes" id="UP001597195">
    <property type="component" value="Unassembled WGS sequence"/>
</dbReference>